<dbReference type="STRING" id="558155.SAMN04487911_12936"/>
<feature type="chain" id="PRO_5012635708" description="Septum formation inhibitor Maf" evidence="2">
    <location>
        <begin position="22"/>
        <end position="315"/>
    </location>
</feature>
<accession>A0A1M6L400</accession>
<name>A0A1M6L400_9FLAO</name>
<feature type="region of interest" description="Disordered" evidence="1">
    <location>
        <begin position="26"/>
        <end position="47"/>
    </location>
</feature>
<evidence type="ECO:0000256" key="2">
    <source>
        <dbReference type="SAM" id="SignalP"/>
    </source>
</evidence>
<keyword evidence="2" id="KW-0732">Signal</keyword>
<protein>
    <recommendedName>
        <fullName evidence="5">Septum formation inhibitor Maf</fullName>
    </recommendedName>
</protein>
<evidence type="ECO:0000313" key="4">
    <source>
        <dbReference type="Proteomes" id="UP000184231"/>
    </source>
</evidence>
<gene>
    <name evidence="3" type="ORF">SAMN04487911_12936</name>
</gene>
<evidence type="ECO:0008006" key="5">
    <source>
        <dbReference type="Google" id="ProtNLM"/>
    </source>
</evidence>
<dbReference type="RefSeq" id="WP_072765530.1">
    <property type="nucleotide sequence ID" value="NZ_FQYX01000029.1"/>
</dbReference>
<dbReference type="OrthoDB" id="5496093at2"/>
<reference evidence="3 4" key="1">
    <citation type="submission" date="2016-11" db="EMBL/GenBank/DDBJ databases">
        <authorList>
            <person name="Jaros S."/>
            <person name="Januszkiewicz K."/>
            <person name="Wedrychowicz H."/>
        </authorList>
    </citation>
    <scope>NUCLEOTIDE SEQUENCE [LARGE SCALE GENOMIC DNA]</scope>
    <source>
        <strain evidence="3 4">CGMCC 1.8863</strain>
    </source>
</reference>
<keyword evidence="4" id="KW-1185">Reference proteome</keyword>
<dbReference type="PROSITE" id="PS51257">
    <property type="entry name" value="PROKAR_LIPOPROTEIN"/>
    <property type="match status" value="1"/>
</dbReference>
<dbReference type="AlphaFoldDB" id="A0A1M6L400"/>
<proteinExistence type="predicted"/>
<organism evidence="3 4">
    <name type="scientific">Arenibacter nanhaiticus</name>
    <dbReference type="NCBI Taxonomy" id="558155"/>
    <lineage>
        <taxon>Bacteria</taxon>
        <taxon>Pseudomonadati</taxon>
        <taxon>Bacteroidota</taxon>
        <taxon>Flavobacteriia</taxon>
        <taxon>Flavobacteriales</taxon>
        <taxon>Flavobacteriaceae</taxon>
        <taxon>Arenibacter</taxon>
    </lineage>
</organism>
<feature type="compositionally biased region" description="Basic and acidic residues" evidence="1">
    <location>
        <begin position="26"/>
        <end position="43"/>
    </location>
</feature>
<dbReference type="Proteomes" id="UP000184231">
    <property type="component" value="Unassembled WGS sequence"/>
</dbReference>
<dbReference type="EMBL" id="FQYX01000029">
    <property type="protein sequence ID" value="SHJ65893.1"/>
    <property type="molecule type" value="Genomic_DNA"/>
</dbReference>
<evidence type="ECO:0000256" key="1">
    <source>
        <dbReference type="SAM" id="MobiDB-lite"/>
    </source>
</evidence>
<feature type="signal peptide" evidence="2">
    <location>
        <begin position="1"/>
        <end position="21"/>
    </location>
</feature>
<sequence length="315" mass="36264">MKMSKIAQVIPLLAFSVLLTACNQTSKKEDKNMEATTKREKVTSKPTAQRSEEFKKYWYSGTAEISSYTLEQARYGEIREGSAVLVYVTEPFLADKQVKADEHHPDNIPVLKLNSTKNFLTGIYPYSVMNSSFYPVSDQQHALKLTTSVQEWCGHVYVQLNNRKQFNVESFSYFASEGDQKLQLEKTHLENEIWNKIRIDPNNLPLGTITMIPSMEYLRFSHQELKAYEATASISNDVGQKTYTLHYPKLNRTLRISFNTAFPYHIEGWTESYKSGFGPNAQILTSKASKIKTLNRAYWKENQNRHVFLRDSLGL</sequence>
<evidence type="ECO:0000313" key="3">
    <source>
        <dbReference type="EMBL" id="SHJ65893.1"/>
    </source>
</evidence>